<gene>
    <name evidence="10" type="ORF">SAMN05216550_103361</name>
</gene>
<feature type="transmembrane region" description="Helical" evidence="8">
    <location>
        <begin position="215"/>
        <end position="235"/>
    </location>
</feature>
<dbReference type="InterPro" id="IPR043427">
    <property type="entry name" value="YscJ/FliF"/>
</dbReference>
<feature type="chain" id="PRO_5042670668" description="Lipoprotein" evidence="8">
    <location>
        <begin position="26"/>
        <end position="284"/>
    </location>
</feature>
<keyword evidence="6 8" id="KW-0998">Cell outer membrane</keyword>
<dbReference type="PANTHER" id="PTHR30046:SF2">
    <property type="entry name" value="YOP PROTEINS TRANSLOCATION LIPOPROTEIN J"/>
    <property type="match status" value="1"/>
</dbReference>
<organism evidence="10 11">
    <name type="scientific">Paraburkholderia tropica</name>
    <dbReference type="NCBI Taxonomy" id="92647"/>
    <lineage>
        <taxon>Bacteria</taxon>
        <taxon>Pseudomonadati</taxon>
        <taxon>Pseudomonadota</taxon>
        <taxon>Betaproteobacteria</taxon>
        <taxon>Burkholderiales</taxon>
        <taxon>Burkholderiaceae</taxon>
        <taxon>Paraburkholderia</taxon>
    </lineage>
</organism>
<keyword evidence="8" id="KW-0812">Transmembrane</keyword>
<evidence type="ECO:0000259" key="9">
    <source>
        <dbReference type="Pfam" id="PF01514"/>
    </source>
</evidence>
<evidence type="ECO:0000256" key="5">
    <source>
        <dbReference type="ARBA" id="ARBA00023139"/>
    </source>
</evidence>
<evidence type="ECO:0000256" key="3">
    <source>
        <dbReference type="ARBA" id="ARBA00022729"/>
    </source>
</evidence>
<keyword evidence="7 8" id="KW-0449">Lipoprotein</keyword>
<proteinExistence type="inferred from homology"/>
<dbReference type="GO" id="GO:0009306">
    <property type="term" value="P:protein secretion"/>
    <property type="evidence" value="ECO:0007669"/>
    <property type="project" value="InterPro"/>
</dbReference>
<reference evidence="10 11" key="1">
    <citation type="submission" date="2016-10" db="EMBL/GenBank/DDBJ databases">
        <authorList>
            <person name="Varghese N."/>
            <person name="Submissions S."/>
        </authorList>
    </citation>
    <scope>NUCLEOTIDE SEQUENCE [LARGE SCALE GENOMIC DNA]</scope>
    <source>
        <strain evidence="10 11">LMG 22274</strain>
    </source>
</reference>
<dbReference type="Pfam" id="PF01514">
    <property type="entry name" value="YscJ_FliF"/>
    <property type="match status" value="1"/>
</dbReference>
<dbReference type="NCBIfam" id="TIGR02544">
    <property type="entry name" value="III_secr_YscJ"/>
    <property type="match status" value="1"/>
</dbReference>
<feature type="signal peptide" evidence="8">
    <location>
        <begin position="1"/>
        <end position="25"/>
    </location>
</feature>
<evidence type="ECO:0000256" key="2">
    <source>
        <dbReference type="ARBA" id="ARBA00009509"/>
    </source>
</evidence>
<dbReference type="PANTHER" id="PTHR30046">
    <property type="entry name" value="FLAGELLAR M-RING PROTEIN"/>
    <property type="match status" value="1"/>
</dbReference>
<dbReference type="Gene3D" id="3.30.300.30">
    <property type="match status" value="1"/>
</dbReference>
<sequence>MTSNLHARRLRRAALASAFALCALLAGCKKELYGNLSEQDVNEMLVALLERGVDAHKDSNDGGKTWSLDVDDGQLARAMEVLRARGLPHKRYDDLGDLFKKDGLVSTPTEERVRFIYGMSQELSSTLSKIDGVIDARVQIVLPNNDPLAQTIKPSSAAVFIKYRRDSDVSALVPQIKTLVMHSVEGLTYDQVSVTAVPADPVQIESASPSGMPGWLPGALAGVAIVVAGLLLMLARRMLTGAQTRGEAHGDAAAETGGASSTQPGAIVRNLLARVRKPGQARGA</sequence>
<dbReference type="EMBL" id="FNZM01000003">
    <property type="protein sequence ID" value="SEJ25907.1"/>
    <property type="molecule type" value="Genomic_DNA"/>
</dbReference>
<dbReference type="GO" id="GO:0009279">
    <property type="term" value="C:cell outer membrane"/>
    <property type="evidence" value="ECO:0007669"/>
    <property type="project" value="UniProtKB-SubCell"/>
</dbReference>
<dbReference type="InterPro" id="IPR045851">
    <property type="entry name" value="AMP-bd_C_sf"/>
</dbReference>
<dbReference type="InterPro" id="IPR003282">
    <property type="entry name" value="T3SS_SctJ"/>
</dbReference>
<comment type="similarity">
    <text evidence="2 8">Belongs to the YscJ lipoprotein family.</text>
</comment>
<keyword evidence="5 8" id="KW-0564">Palmitate</keyword>
<evidence type="ECO:0000313" key="11">
    <source>
        <dbReference type="Proteomes" id="UP000183529"/>
    </source>
</evidence>
<dbReference type="AlphaFoldDB" id="A0AAQ1GD07"/>
<keyword evidence="8" id="KW-1133">Transmembrane helix</keyword>
<evidence type="ECO:0000256" key="1">
    <source>
        <dbReference type="ARBA" id="ARBA00004459"/>
    </source>
</evidence>
<keyword evidence="4 8" id="KW-0472">Membrane</keyword>
<protein>
    <recommendedName>
        <fullName evidence="8">Lipoprotein</fullName>
    </recommendedName>
</protein>
<dbReference type="PRINTS" id="PR01338">
    <property type="entry name" value="TYPE3OMKPROT"/>
</dbReference>
<accession>A0AAQ1GD07</accession>
<name>A0AAQ1GD07_9BURK</name>
<dbReference type="Gene3D" id="3.30.70.1530">
    <property type="entry name" value="Hypothetical protein rpa1041"/>
    <property type="match status" value="1"/>
</dbReference>
<evidence type="ECO:0000256" key="8">
    <source>
        <dbReference type="RuleBase" id="RU364102"/>
    </source>
</evidence>
<comment type="caution">
    <text evidence="10">The sequence shown here is derived from an EMBL/GenBank/DDBJ whole genome shotgun (WGS) entry which is preliminary data.</text>
</comment>
<comment type="subcellular location">
    <subcellularLocation>
        <location evidence="1">Cell outer membrane</location>
        <topology evidence="1">Lipid-anchor</topology>
    </subcellularLocation>
</comment>
<dbReference type="Proteomes" id="UP000183529">
    <property type="component" value="Unassembled WGS sequence"/>
</dbReference>
<feature type="domain" description="Flagellar M-ring N-terminal" evidence="9">
    <location>
        <begin position="30"/>
        <end position="195"/>
    </location>
</feature>
<keyword evidence="3 8" id="KW-0732">Signal</keyword>
<dbReference type="InterPro" id="IPR006182">
    <property type="entry name" value="FliF_N_dom"/>
</dbReference>
<evidence type="ECO:0000256" key="7">
    <source>
        <dbReference type="ARBA" id="ARBA00023288"/>
    </source>
</evidence>
<evidence type="ECO:0000256" key="4">
    <source>
        <dbReference type="ARBA" id="ARBA00023136"/>
    </source>
</evidence>
<evidence type="ECO:0000256" key="6">
    <source>
        <dbReference type="ARBA" id="ARBA00023237"/>
    </source>
</evidence>
<evidence type="ECO:0000313" key="10">
    <source>
        <dbReference type="EMBL" id="SEJ25907.1"/>
    </source>
</evidence>